<dbReference type="UniPathway" id="UPA00121">
    <property type="reaction ID" value="UER00345"/>
</dbReference>
<protein>
    <recommendedName>
        <fullName evidence="3 10">Prephenate dehydratase</fullName>
        <shortName evidence="10">PDT</shortName>
        <ecNumber evidence="2 10">4.2.1.51</ecNumber>
    </recommendedName>
</protein>
<gene>
    <name evidence="10" type="primary">pheA</name>
    <name evidence="13" type="ORF">SAMN04489740_3321</name>
</gene>
<reference evidence="13 14" key="1">
    <citation type="submission" date="2016-10" db="EMBL/GenBank/DDBJ databases">
        <authorList>
            <person name="de Groot N.N."/>
        </authorList>
    </citation>
    <scope>NUCLEOTIDE SEQUENCE [LARGE SCALE GENOMIC DNA]</scope>
    <source>
        <strain evidence="13 14">DSM 22274</strain>
    </source>
</reference>
<evidence type="ECO:0000256" key="7">
    <source>
        <dbReference type="ARBA" id="ARBA00023239"/>
    </source>
</evidence>
<dbReference type="InterPro" id="IPR001086">
    <property type="entry name" value="Preph_deHydtase"/>
</dbReference>
<comment type="pathway">
    <text evidence="1 10">Amino-acid biosynthesis; L-phenylalanine biosynthesis; phenylpyruvate from prephenate: step 1/1.</text>
</comment>
<evidence type="ECO:0000259" key="11">
    <source>
        <dbReference type="PROSITE" id="PS51171"/>
    </source>
</evidence>
<dbReference type="CDD" id="cd13632">
    <property type="entry name" value="PBP2_Aa-PDT_like"/>
    <property type="match status" value="1"/>
</dbReference>
<dbReference type="EMBL" id="FNTV01000001">
    <property type="protein sequence ID" value="SEE95654.1"/>
    <property type="molecule type" value="Genomic_DNA"/>
</dbReference>
<organism evidence="13 14">
    <name type="scientific">Arthrobacter alpinus</name>
    <dbReference type="NCBI Taxonomy" id="656366"/>
    <lineage>
        <taxon>Bacteria</taxon>
        <taxon>Bacillati</taxon>
        <taxon>Actinomycetota</taxon>
        <taxon>Actinomycetes</taxon>
        <taxon>Micrococcales</taxon>
        <taxon>Micrococcaceae</taxon>
        <taxon>Arthrobacter</taxon>
    </lineage>
</organism>
<evidence type="ECO:0000313" key="13">
    <source>
        <dbReference type="EMBL" id="SEE95654.1"/>
    </source>
</evidence>
<feature type="domain" description="Prephenate dehydratase" evidence="11">
    <location>
        <begin position="11"/>
        <end position="191"/>
    </location>
</feature>
<evidence type="ECO:0000256" key="1">
    <source>
        <dbReference type="ARBA" id="ARBA00004741"/>
    </source>
</evidence>
<dbReference type="NCBIfam" id="NF008865">
    <property type="entry name" value="PRK11898.1"/>
    <property type="match status" value="1"/>
</dbReference>
<evidence type="ECO:0000256" key="6">
    <source>
        <dbReference type="ARBA" id="ARBA00023222"/>
    </source>
</evidence>
<dbReference type="PROSITE" id="PS00858">
    <property type="entry name" value="PREPHENATE_DEHYDR_2"/>
    <property type="match status" value="1"/>
</dbReference>
<dbReference type="Pfam" id="PF00800">
    <property type="entry name" value="PDT"/>
    <property type="match status" value="1"/>
</dbReference>
<keyword evidence="6 10" id="KW-0584">Phenylalanine biosynthesis</keyword>
<dbReference type="GO" id="GO:0005737">
    <property type="term" value="C:cytoplasm"/>
    <property type="evidence" value="ECO:0007669"/>
    <property type="project" value="TreeGrafter"/>
</dbReference>
<feature type="domain" description="ACT" evidence="12">
    <location>
        <begin position="206"/>
        <end position="283"/>
    </location>
</feature>
<dbReference type="SUPFAM" id="SSF55021">
    <property type="entry name" value="ACT-like"/>
    <property type="match status" value="1"/>
</dbReference>
<dbReference type="GO" id="GO:0009094">
    <property type="term" value="P:L-phenylalanine biosynthetic process"/>
    <property type="evidence" value="ECO:0007669"/>
    <property type="project" value="UniProtKB-UniPathway"/>
</dbReference>
<evidence type="ECO:0000256" key="5">
    <source>
        <dbReference type="ARBA" id="ARBA00023141"/>
    </source>
</evidence>
<dbReference type="PROSITE" id="PS51171">
    <property type="entry name" value="PREPHENATE_DEHYDR_3"/>
    <property type="match status" value="1"/>
</dbReference>
<dbReference type="PANTHER" id="PTHR21022:SF19">
    <property type="entry name" value="PREPHENATE DEHYDRATASE-RELATED"/>
    <property type="match status" value="1"/>
</dbReference>
<comment type="catalytic activity">
    <reaction evidence="8 10">
        <text>prephenate + H(+) = 3-phenylpyruvate + CO2 + H2O</text>
        <dbReference type="Rhea" id="RHEA:21648"/>
        <dbReference type="ChEBI" id="CHEBI:15377"/>
        <dbReference type="ChEBI" id="CHEBI:15378"/>
        <dbReference type="ChEBI" id="CHEBI:16526"/>
        <dbReference type="ChEBI" id="CHEBI:18005"/>
        <dbReference type="ChEBI" id="CHEBI:29934"/>
        <dbReference type="EC" id="4.2.1.51"/>
    </reaction>
</comment>
<keyword evidence="5 10" id="KW-0057">Aromatic amino acid biosynthesis</keyword>
<dbReference type="Proteomes" id="UP000182725">
    <property type="component" value="Unassembled WGS sequence"/>
</dbReference>
<evidence type="ECO:0000256" key="8">
    <source>
        <dbReference type="ARBA" id="ARBA00047848"/>
    </source>
</evidence>
<evidence type="ECO:0000313" key="14">
    <source>
        <dbReference type="Proteomes" id="UP000182725"/>
    </source>
</evidence>
<sequence>MISVPNNSALPLTFLGPEGTFTESALLQVPGAAEMERVPSTNAASALAKVRKGEAFAAMLPIENSIEGGVPATLDAISNGLELRILHEVVVPVSFVLVAPAGVALADITAVGTHPHAWAQTRDWFADHLPSAIHVPANSTAAAAHALVAGTDAFQAAVCAPLVAEQTGLSILAAGIEDNIGAVTRFVLVGQPGALPEPTGADKTTLAIPLPEDHPGALMAILEQFASRGVNLSRIESRPTGQFLGHYIFSVDVDGHVRDARVADALRGLHRVSPDMRFLGSYPRADKQPPLIRSYNSDAAFGEAASWVESLL</sequence>
<evidence type="ECO:0000256" key="9">
    <source>
        <dbReference type="PIRSR" id="PIRSR001500-2"/>
    </source>
</evidence>
<evidence type="ECO:0000256" key="4">
    <source>
        <dbReference type="ARBA" id="ARBA00022605"/>
    </source>
</evidence>
<name>A0A1H5N247_9MICC</name>
<proteinExistence type="predicted"/>
<accession>A0A1H5N247</accession>
<dbReference type="Pfam" id="PF01842">
    <property type="entry name" value="ACT"/>
    <property type="match status" value="1"/>
</dbReference>
<dbReference type="CDD" id="cd04905">
    <property type="entry name" value="ACT_CM-PDT"/>
    <property type="match status" value="1"/>
</dbReference>
<evidence type="ECO:0000259" key="12">
    <source>
        <dbReference type="PROSITE" id="PS51671"/>
    </source>
</evidence>
<keyword evidence="7 10" id="KW-0456">Lyase</keyword>
<dbReference type="InterPro" id="IPR002912">
    <property type="entry name" value="ACT_dom"/>
</dbReference>
<dbReference type="SUPFAM" id="SSF53850">
    <property type="entry name" value="Periplasmic binding protein-like II"/>
    <property type="match status" value="1"/>
</dbReference>
<dbReference type="Gene3D" id="3.30.70.260">
    <property type="match status" value="1"/>
</dbReference>
<dbReference type="GO" id="GO:0004664">
    <property type="term" value="F:prephenate dehydratase activity"/>
    <property type="evidence" value="ECO:0007669"/>
    <property type="project" value="UniProtKB-UniRule"/>
</dbReference>
<dbReference type="EC" id="4.2.1.51" evidence="2 10"/>
<dbReference type="RefSeq" id="WP_074712486.1">
    <property type="nucleotide sequence ID" value="NZ_FNTV01000001.1"/>
</dbReference>
<keyword evidence="4 10" id="KW-0028">Amino-acid biosynthesis</keyword>
<evidence type="ECO:0000256" key="3">
    <source>
        <dbReference type="ARBA" id="ARBA00021872"/>
    </source>
</evidence>
<dbReference type="PIRSF" id="PIRSF001500">
    <property type="entry name" value="Chor_mut_pdt_Ppr"/>
    <property type="match status" value="1"/>
</dbReference>
<dbReference type="Gene3D" id="3.40.190.10">
    <property type="entry name" value="Periplasmic binding protein-like II"/>
    <property type="match status" value="2"/>
</dbReference>
<dbReference type="PANTHER" id="PTHR21022">
    <property type="entry name" value="PREPHENATE DEHYDRATASE P PROTEIN"/>
    <property type="match status" value="1"/>
</dbReference>
<dbReference type="FunFam" id="3.30.70.260:FF:000012">
    <property type="entry name" value="Prephenate dehydratase"/>
    <property type="match status" value="1"/>
</dbReference>
<dbReference type="PROSITE" id="PS51671">
    <property type="entry name" value="ACT"/>
    <property type="match status" value="1"/>
</dbReference>
<dbReference type="FunFam" id="3.40.190.10:FF:000064">
    <property type="entry name" value="Prephenate dehydratase"/>
    <property type="match status" value="1"/>
</dbReference>
<evidence type="ECO:0000256" key="10">
    <source>
        <dbReference type="RuleBase" id="RU361254"/>
    </source>
</evidence>
<feature type="site" description="Essential for prephenate dehydratase activity" evidence="9">
    <location>
        <position position="184"/>
    </location>
</feature>
<dbReference type="InterPro" id="IPR008242">
    <property type="entry name" value="Chor_mutase/pphenate_deHydtase"/>
</dbReference>
<dbReference type="InterPro" id="IPR045865">
    <property type="entry name" value="ACT-like_dom_sf"/>
</dbReference>
<dbReference type="InterPro" id="IPR018528">
    <property type="entry name" value="Preph_deHydtase_CS"/>
</dbReference>
<dbReference type="AlphaFoldDB" id="A0A1H5N247"/>
<evidence type="ECO:0000256" key="2">
    <source>
        <dbReference type="ARBA" id="ARBA00013147"/>
    </source>
</evidence>